<evidence type="ECO:0000256" key="7">
    <source>
        <dbReference type="ARBA" id="ARBA00022756"/>
    </source>
</evidence>
<dbReference type="EMBL" id="JAGFNY010000006">
    <property type="protein sequence ID" value="MBW7569886.1"/>
    <property type="molecule type" value="Genomic_DNA"/>
</dbReference>
<dbReference type="InterPro" id="IPR001917">
    <property type="entry name" value="Aminotrans_II_pyridoxalP_BS"/>
</dbReference>
<evidence type="ECO:0000256" key="1">
    <source>
        <dbReference type="ARBA" id="ARBA00001933"/>
    </source>
</evidence>
<dbReference type="InterPro" id="IPR004839">
    <property type="entry name" value="Aminotransferase_I/II_large"/>
</dbReference>
<evidence type="ECO:0000256" key="2">
    <source>
        <dbReference type="ARBA" id="ARBA00004746"/>
    </source>
</evidence>
<evidence type="ECO:0000256" key="3">
    <source>
        <dbReference type="ARBA" id="ARBA00010008"/>
    </source>
</evidence>
<dbReference type="InterPro" id="IPR050087">
    <property type="entry name" value="AON_synthase_class-II"/>
</dbReference>
<evidence type="ECO:0000256" key="11">
    <source>
        <dbReference type="ARBA" id="ARBA00047715"/>
    </source>
</evidence>
<dbReference type="InterPro" id="IPR015424">
    <property type="entry name" value="PyrdxlP-dep_Trfase"/>
</dbReference>
<comment type="similarity">
    <text evidence="3">Belongs to the class-II pyridoxal-phosphate-dependent aminotransferase family. BioF subfamily.</text>
</comment>
<evidence type="ECO:0000256" key="10">
    <source>
        <dbReference type="ARBA" id="ARBA00033381"/>
    </source>
</evidence>
<dbReference type="InterPro" id="IPR015422">
    <property type="entry name" value="PyrdxlP-dep_Trfase_small"/>
</dbReference>
<dbReference type="Gene3D" id="3.40.640.10">
    <property type="entry name" value="Type I PLP-dependent aspartate aminotransferase-like (Major domain)"/>
    <property type="match status" value="1"/>
</dbReference>
<evidence type="ECO:0000313" key="14">
    <source>
        <dbReference type="EMBL" id="MBW7569886.1"/>
    </source>
</evidence>
<keyword evidence="7" id="KW-0093">Biotin biosynthesis</keyword>
<organism evidence="14 15">
    <name type="scientific">Succinivibrio faecicola</name>
    <dbReference type="NCBI Taxonomy" id="2820300"/>
    <lineage>
        <taxon>Bacteria</taxon>
        <taxon>Pseudomonadati</taxon>
        <taxon>Pseudomonadota</taxon>
        <taxon>Gammaproteobacteria</taxon>
        <taxon>Aeromonadales</taxon>
        <taxon>Succinivibrionaceae</taxon>
        <taxon>Succinivibrio</taxon>
    </lineage>
</organism>
<evidence type="ECO:0000256" key="12">
    <source>
        <dbReference type="RuleBase" id="RU003693"/>
    </source>
</evidence>
<gene>
    <name evidence="14" type="ORF">J5V48_03155</name>
</gene>
<proteinExistence type="inferred from homology"/>
<evidence type="ECO:0000259" key="13">
    <source>
        <dbReference type="Pfam" id="PF00155"/>
    </source>
</evidence>
<dbReference type="Gene3D" id="3.90.1150.10">
    <property type="entry name" value="Aspartate Aminotransferase, domain 1"/>
    <property type="match status" value="1"/>
</dbReference>
<evidence type="ECO:0000256" key="5">
    <source>
        <dbReference type="ARBA" id="ARBA00013187"/>
    </source>
</evidence>
<dbReference type="PANTHER" id="PTHR13693">
    <property type="entry name" value="CLASS II AMINOTRANSFERASE/8-AMINO-7-OXONONANOATE SYNTHASE"/>
    <property type="match status" value="1"/>
</dbReference>
<keyword evidence="6" id="KW-0808">Transferase</keyword>
<comment type="caution">
    <text evidence="14">The sequence shown here is derived from an EMBL/GenBank/DDBJ whole genome shotgun (WGS) entry which is preliminary data.</text>
</comment>
<dbReference type="SUPFAM" id="SSF53383">
    <property type="entry name" value="PLP-dependent transferases"/>
    <property type="match status" value="1"/>
</dbReference>
<dbReference type="PROSITE" id="PS00599">
    <property type="entry name" value="AA_TRANSFER_CLASS_2"/>
    <property type="match status" value="1"/>
</dbReference>
<keyword evidence="15" id="KW-1185">Reference proteome</keyword>
<protein>
    <recommendedName>
        <fullName evidence="5">8-amino-7-oxononanoate synthase</fullName>
        <ecNumber evidence="5">2.3.1.47</ecNumber>
    </recommendedName>
    <alternativeName>
        <fullName evidence="9">7-keto-8-amino-pelargonic acid synthase</fullName>
    </alternativeName>
    <alternativeName>
        <fullName evidence="10">8-amino-7-ketopelargonate synthase</fullName>
    </alternativeName>
</protein>
<comment type="subunit">
    <text evidence="4">Homodimer.</text>
</comment>
<dbReference type="Pfam" id="PF00155">
    <property type="entry name" value="Aminotran_1_2"/>
    <property type="match status" value="1"/>
</dbReference>
<keyword evidence="8 12" id="KW-0663">Pyridoxal phosphate</keyword>
<evidence type="ECO:0000256" key="6">
    <source>
        <dbReference type="ARBA" id="ARBA00022679"/>
    </source>
</evidence>
<dbReference type="Proteomes" id="UP000731465">
    <property type="component" value="Unassembled WGS sequence"/>
</dbReference>
<reference evidence="14 15" key="1">
    <citation type="submission" date="2021-03" db="EMBL/GenBank/DDBJ databases">
        <title>Succinivibrio sp. nov. isolated from feces of cow.</title>
        <authorList>
            <person name="Choi J.-Y."/>
        </authorList>
    </citation>
    <scope>NUCLEOTIDE SEQUENCE [LARGE SCALE GENOMIC DNA]</scope>
    <source>
        <strain evidence="14 15">AGMB01872</strain>
    </source>
</reference>
<comment type="catalytic activity">
    <reaction evidence="11">
        <text>6-carboxyhexanoyl-[ACP] + L-alanine + H(+) = (8S)-8-amino-7-oxononanoate + holo-[ACP] + CO2</text>
        <dbReference type="Rhea" id="RHEA:42288"/>
        <dbReference type="Rhea" id="RHEA-COMP:9685"/>
        <dbReference type="Rhea" id="RHEA-COMP:9955"/>
        <dbReference type="ChEBI" id="CHEBI:15378"/>
        <dbReference type="ChEBI" id="CHEBI:16526"/>
        <dbReference type="ChEBI" id="CHEBI:57972"/>
        <dbReference type="ChEBI" id="CHEBI:64479"/>
        <dbReference type="ChEBI" id="CHEBI:78846"/>
        <dbReference type="ChEBI" id="CHEBI:149468"/>
        <dbReference type="EC" id="2.3.1.47"/>
    </reaction>
</comment>
<evidence type="ECO:0000256" key="4">
    <source>
        <dbReference type="ARBA" id="ARBA00011738"/>
    </source>
</evidence>
<dbReference type="PANTHER" id="PTHR13693:SF100">
    <property type="entry name" value="8-AMINO-7-OXONONANOATE SYNTHASE"/>
    <property type="match status" value="1"/>
</dbReference>
<sequence length="390" mass="43391">MELYTKMEEFLADKKALDSYRSIKAKNQKALEIIVDGHSYVNLSSNDYLGLAQDMSIVHEFYESTDFKNIRLSSSGSPLLTGAHDSYEKANSAIQNLFGRSALFFNSGFAANSGVISALSDADTLIIADKLAHASMIDGLTGAKGKYLRFAHNDYDHLERLIKSNLDKYDNILVVTEAVFSMDGDRADIKKLCELKKQYSNVYLYVDEAHSFSVFAQNGAGLCASLGLADEIDFILVTFGKGLGSQGACLVANQTAVNYLINTTRSLIFSTALSPLSFEHNAFMIEYMQKRNDLRERLYKISEYIHQTIKDCSLENLSQSQIIPVLTYSNENALKACSLFREKGFYAMPIRHPTVPQNKARLRLSLSAALSDDEVCALADAIKDCKEKCR</sequence>
<evidence type="ECO:0000313" key="15">
    <source>
        <dbReference type="Proteomes" id="UP000731465"/>
    </source>
</evidence>
<comment type="pathway">
    <text evidence="2">Cofactor biosynthesis; biotin biosynthesis.</text>
</comment>
<name>A0ABS7DFJ9_9GAMM</name>
<accession>A0ABS7DFJ9</accession>
<dbReference type="RefSeq" id="WP_219937028.1">
    <property type="nucleotide sequence ID" value="NZ_JAGFNY010000006.1"/>
</dbReference>
<comment type="cofactor">
    <cofactor evidence="1 12">
        <name>pyridoxal 5'-phosphate</name>
        <dbReference type="ChEBI" id="CHEBI:597326"/>
    </cofactor>
</comment>
<evidence type="ECO:0000256" key="9">
    <source>
        <dbReference type="ARBA" id="ARBA00032610"/>
    </source>
</evidence>
<dbReference type="EC" id="2.3.1.47" evidence="5"/>
<evidence type="ECO:0000256" key="8">
    <source>
        <dbReference type="ARBA" id="ARBA00022898"/>
    </source>
</evidence>
<feature type="domain" description="Aminotransferase class I/classII large" evidence="13">
    <location>
        <begin position="40"/>
        <end position="382"/>
    </location>
</feature>
<dbReference type="InterPro" id="IPR015421">
    <property type="entry name" value="PyrdxlP-dep_Trfase_major"/>
</dbReference>